<gene>
    <name evidence="2" type="ORF">C7435_2531</name>
</gene>
<proteinExistence type="predicted"/>
<feature type="region of interest" description="Disordered" evidence="1">
    <location>
        <begin position="525"/>
        <end position="551"/>
    </location>
</feature>
<dbReference type="GO" id="GO:0019068">
    <property type="term" value="P:virion assembly"/>
    <property type="evidence" value="ECO:0007669"/>
    <property type="project" value="InterPro"/>
</dbReference>
<evidence type="ECO:0000256" key="1">
    <source>
        <dbReference type="SAM" id="MobiDB-lite"/>
    </source>
</evidence>
<feature type="compositionally biased region" description="Basic and acidic residues" evidence="1">
    <location>
        <begin position="535"/>
        <end position="545"/>
    </location>
</feature>
<dbReference type="InterPro" id="IPR006429">
    <property type="entry name" value="Phage_lambda_portal"/>
</dbReference>
<comment type="caution">
    <text evidence="2">The sequence shown here is derived from an EMBL/GenBank/DDBJ whole genome shotgun (WGS) entry which is preliminary data.</text>
</comment>
<evidence type="ECO:0000313" key="2">
    <source>
        <dbReference type="EMBL" id="RKQ95429.1"/>
    </source>
</evidence>
<dbReference type="NCBIfam" id="TIGR01539">
    <property type="entry name" value="portal_lambda"/>
    <property type="match status" value="1"/>
</dbReference>
<evidence type="ECO:0000313" key="3">
    <source>
        <dbReference type="Proteomes" id="UP000273675"/>
    </source>
</evidence>
<sequence>MKQRPRVRVQAGSRRVQPASTGTLTEQYRPAYRAADPLDQALGGIQRSRGSADRDWLHNRLSAVAGIRDSVRNDPMAASMVRRRKALEVGWGWIFKPRPDAEALGFNLEDEADEARFDALIDALKREWRRWAEDPLFRCDWESELDFDLMLGLAVRHRIIDGEAVGLVCFREEEDRIGRFKYGTCLHLIDPDRLANPMGRPDSDTLRGGVALEEDGRTAGYHVTRGHPADVSGSFKGLQTDYYPAREPWGRPRVIHLFDKKRAGQHRGVSDLVASLRRLKTLEAYTDAELRSKVINALVVASFSSEMGGDYLAELFGDDKQANALLDLRNQYYETAGIAVGGSKVIQPFPGERLEWNTEGRKADGYADFVFSLAAQVAAGGGGTIEMVTGDFTRHNYSSGRMSLNEAWRDVEVDRALVAKKFATPLAMCVFEEAFYAGRLPLPVNAPDFWDEPGAYVRGEWIGPPRGHVDPVKEPQGGALRAANLSSSLEQIAMEDGNDPDDVIEDNRRFRRRLERRGEVPVSLREILAVSGPTDDPRSEERGTDSRAGAR</sequence>
<accession>A0A495D3S1</accession>
<feature type="region of interest" description="Disordered" evidence="1">
    <location>
        <begin position="1"/>
        <end position="22"/>
    </location>
</feature>
<dbReference type="Pfam" id="PF05136">
    <property type="entry name" value="Phage_portal_2"/>
    <property type="match status" value="1"/>
</dbReference>
<dbReference type="EMBL" id="RBIM01000006">
    <property type="protein sequence ID" value="RKQ95429.1"/>
    <property type="molecule type" value="Genomic_DNA"/>
</dbReference>
<protein>
    <submittedName>
        <fullName evidence="2">Lambda family phage portal protein</fullName>
    </submittedName>
</protein>
<dbReference type="OrthoDB" id="9770450at2"/>
<organism evidence="2 3">
    <name type="scientific">Maricaulis maris</name>
    <dbReference type="NCBI Taxonomy" id="74318"/>
    <lineage>
        <taxon>Bacteria</taxon>
        <taxon>Pseudomonadati</taxon>
        <taxon>Pseudomonadota</taxon>
        <taxon>Alphaproteobacteria</taxon>
        <taxon>Maricaulales</taxon>
        <taxon>Maricaulaceae</taxon>
        <taxon>Maricaulis</taxon>
    </lineage>
</organism>
<dbReference type="GO" id="GO:0005198">
    <property type="term" value="F:structural molecule activity"/>
    <property type="evidence" value="ECO:0007669"/>
    <property type="project" value="InterPro"/>
</dbReference>
<dbReference type="RefSeq" id="WP_121211927.1">
    <property type="nucleotide sequence ID" value="NZ_RBIM01000006.1"/>
</dbReference>
<dbReference type="AlphaFoldDB" id="A0A495D3S1"/>
<dbReference type="Proteomes" id="UP000273675">
    <property type="component" value="Unassembled WGS sequence"/>
</dbReference>
<name>A0A495D3S1_9PROT</name>
<reference evidence="2 3" key="1">
    <citation type="submission" date="2018-10" db="EMBL/GenBank/DDBJ databases">
        <title>Genomic Encyclopedia of Type Strains, Phase IV (KMG-IV): sequencing the most valuable type-strain genomes for metagenomic binning, comparative biology and taxonomic classification.</title>
        <authorList>
            <person name="Goeker M."/>
        </authorList>
    </citation>
    <scope>NUCLEOTIDE SEQUENCE [LARGE SCALE GENOMIC DNA]</scope>
    <source>
        <strain evidence="2 3">DSM 4734</strain>
    </source>
</reference>